<organism evidence="3">
    <name type="scientific">Musca domestica</name>
    <name type="common">House fly</name>
    <dbReference type="NCBI Taxonomy" id="7370"/>
    <lineage>
        <taxon>Eukaryota</taxon>
        <taxon>Metazoa</taxon>
        <taxon>Ecdysozoa</taxon>
        <taxon>Arthropoda</taxon>
        <taxon>Hexapoda</taxon>
        <taxon>Insecta</taxon>
        <taxon>Pterygota</taxon>
        <taxon>Neoptera</taxon>
        <taxon>Endopterygota</taxon>
        <taxon>Diptera</taxon>
        <taxon>Brachycera</taxon>
        <taxon>Muscomorpha</taxon>
        <taxon>Muscoidea</taxon>
        <taxon>Muscidae</taxon>
        <taxon>Musca</taxon>
    </lineage>
</organism>
<feature type="compositionally biased region" description="Low complexity" evidence="2">
    <location>
        <begin position="569"/>
        <end position="583"/>
    </location>
</feature>
<feature type="compositionally biased region" description="Basic and acidic residues" evidence="2">
    <location>
        <begin position="137"/>
        <end position="147"/>
    </location>
</feature>
<gene>
    <name evidence="3" type="primary">101893610</name>
</gene>
<evidence type="ECO:0000256" key="1">
    <source>
        <dbReference type="SAM" id="Coils"/>
    </source>
</evidence>
<dbReference type="VEuPathDB" id="VectorBase:MDOA010068"/>
<feature type="region of interest" description="Disordered" evidence="2">
    <location>
        <begin position="364"/>
        <end position="463"/>
    </location>
</feature>
<feature type="compositionally biased region" description="Polar residues" evidence="2">
    <location>
        <begin position="620"/>
        <end position="631"/>
    </location>
</feature>
<feature type="compositionally biased region" description="Polar residues" evidence="2">
    <location>
        <begin position="480"/>
        <end position="489"/>
    </location>
</feature>
<evidence type="ECO:0000256" key="2">
    <source>
        <dbReference type="SAM" id="MobiDB-lite"/>
    </source>
</evidence>
<dbReference type="EnsemblMetazoa" id="MDOA010068-RA">
    <property type="protein sequence ID" value="MDOA010068-PA"/>
    <property type="gene ID" value="MDOA010068"/>
</dbReference>
<accession>A0A1I8MZS9</accession>
<reference evidence="3" key="1">
    <citation type="submission" date="2020-05" db="UniProtKB">
        <authorList>
            <consortium name="EnsemblMetazoa"/>
        </authorList>
    </citation>
    <scope>IDENTIFICATION</scope>
    <source>
        <strain evidence="3">Aabys</strain>
    </source>
</reference>
<feature type="region of interest" description="Disordered" evidence="2">
    <location>
        <begin position="606"/>
        <end position="631"/>
    </location>
</feature>
<name>A0A1I8MZS9_MUSDO</name>
<dbReference type="OrthoDB" id="7786524at2759"/>
<feature type="compositionally biased region" description="Basic residues" evidence="2">
    <location>
        <begin position="400"/>
        <end position="421"/>
    </location>
</feature>
<feature type="region of interest" description="Disordered" evidence="2">
    <location>
        <begin position="118"/>
        <end position="184"/>
    </location>
</feature>
<feature type="compositionally biased region" description="Basic and acidic residues" evidence="2">
    <location>
        <begin position="376"/>
        <end position="387"/>
    </location>
</feature>
<dbReference type="VEuPathDB" id="VectorBase:MDOMA2_000651"/>
<feature type="coiled-coil region" evidence="1">
    <location>
        <begin position="299"/>
        <end position="328"/>
    </location>
</feature>
<keyword evidence="1" id="KW-0175">Coiled coil</keyword>
<dbReference type="AlphaFoldDB" id="A0A1I8MZS9"/>
<dbReference type="KEGG" id="mde:101893610"/>
<dbReference type="RefSeq" id="XP_005190225.2">
    <property type="nucleotide sequence ID" value="XM_005190168.3"/>
</dbReference>
<sequence length="693" mass="75853">MGCASSTPMVQTAGSEILKAATHVAEDATKTAEEAVQGVKQTVGKTLETAKETVSTKVEEVKHEVETTLKEKVHDLDDAKNSLLGKLNLNPNAAAKPHDDIEATAEATKQEALKTTEKELKKLSDTEAIAKTTDMTGMKRTDTETDSLRTSTPESEIERALANTKAQNGEDDEDNPPTPKPTISELENLSHEVMQKKPSVNDIVHSANDPPNVTPADTLSSALQTSNTITSLPSNTTDINNSSAMHLTPLPIASATSIATAIAASTASALQLNQTDGGTIPEHSQGTAKEATIDQAALAQKAKLAKRNERIAAEKARQQKLVRKLLEEKRPGTTEWEKYADMLAKFRKFNPQDALRRGGTLTKFNGYGGHVGAAPIREKPLHGRHDDDSSDTNSGWGRKSPTRRSSARHGRSVIRQTHHRPTSASQRNVNGSSTRRGSGRKFDYNPQRSRVHERGTSSVSSYHNLAYNPSKVHANAYRLSPSSGTQTPTHAHASVKSHSEMRSKHSSVGSNNFQLVLEPLWQLQYEQPYEMKSKQPQTQSMQLLAGGSSMPSDAMHYSPPPPTPSLDNSSLTRESSTTSLSSLAKYPGQIRSYRSTLELRMPQQADHLGSHQPQPHPPVRNTSSFLSTPRSSPFGITKSYTDLYFASNLKKESETFGQRDMRSIARQRSARDKSPSKVREHCEFCSRIYCVKT</sequence>
<evidence type="ECO:0000313" key="3">
    <source>
        <dbReference type="EnsemblMetazoa" id="MDOA010068-PA"/>
    </source>
</evidence>
<feature type="compositionally biased region" description="Polar residues" evidence="2">
    <location>
        <begin position="422"/>
        <end position="436"/>
    </location>
</feature>
<proteinExistence type="predicted"/>
<feature type="region of interest" description="Disordered" evidence="2">
    <location>
        <begin position="531"/>
        <end position="587"/>
    </location>
</feature>
<protein>
    <submittedName>
        <fullName evidence="3">Uncharacterized protein</fullName>
    </submittedName>
</protein>
<dbReference type="eggNOG" id="ENOG502T7XU">
    <property type="taxonomic scope" value="Eukaryota"/>
</dbReference>
<feature type="region of interest" description="Disordered" evidence="2">
    <location>
        <begin position="477"/>
        <end position="506"/>
    </location>
</feature>